<accession>A0A2M4B7H7</accession>
<dbReference type="AlphaFoldDB" id="A0A2M4B7H7"/>
<feature type="signal peptide" evidence="1">
    <location>
        <begin position="1"/>
        <end position="20"/>
    </location>
</feature>
<evidence type="ECO:0000256" key="1">
    <source>
        <dbReference type="SAM" id="SignalP"/>
    </source>
</evidence>
<dbReference type="EMBL" id="GGFK01015631">
    <property type="protein sequence ID" value="MBW48952.1"/>
    <property type="molecule type" value="Transcribed_RNA"/>
</dbReference>
<proteinExistence type="predicted"/>
<keyword evidence="1" id="KW-0732">Signal</keyword>
<feature type="chain" id="PRO_5014643217" evidence="1">
    <location>
        <begin position="21"/>
        <end position="83"/>
    </location>
</feature>
<reference evidence="2" key="1">
    <citation type="submission" date="2018-01" db="EMBL/GenBank/DDBJ databases">
        <title>An insight into the sialome of Amazonian anophelines.</title>
        <authorList>
            <person name="Ribeiro J.M."/>
            <person name="Scarpassa V."/>
            <person name="Calvo E."/>
        </authorList>
    </citation>
    <scope>NUCLEOTIDE SEQUENCE</scope>
    <source>
        <tissue evidence="2">Salivary glands</tissue>
    </source>
</reference>
<sequence length="83" mass="9594">MGLVGMMICIFFRFWSICGAYRRVSYHHRGSNQRISKPALLTLRPAHAYLAVEPHRISHTKSTDRVSFRGSRFPWVSLFLISA</sequence>
<evidence type="ECO:0000313" key="2">
    <source>
        <dbReference type="EMBL" id="MBW48952.1"/>
    </source>
</evidence>
<name>A0A2M4B7H7_9DIPT</name>
<protein>
    <submittedName>
        <fullName evidence="2">Putative secreted protein</fullName>
    </submittedName>
</protein>
<organism evidence="2">
    <name type="scientific">Anopheles triannulatus</name>
    <dbReference type="NCBI Taxonomy" id="58253"/>
    <lineage>
        <taxon>Eukaryota</taxon>
        <taxon>Metazoa</taxon>
        <taxon>Ecdysozoa</taxon>
        <taxon>Arthropoda</taxon>
        <taxon>Hexapoda</taxon>
        <taxon>Insecta</taxon>
        <taxon>Pterygota</taxon>
        <taxon>Neoptera</taxon>
        <taxon>Endopterygota</taxon>
        <taxon>Diptera</taxon>
        <taxon>Nematocera</taxon>
        <taxon>Culicoidea</taxon>
        <taxon>Culicidae</taxon>
        <taxon>Anophelinae</taxon>
        <taxon>Anopheles</taxon>
    </lineage>
</organism>